<reference evidence="1 2" key="1">
    <citation type="submission" date="2024-09" db="EMBL/GenBank/DDBJ databases">
        <authorList>
            <person name="Sun Q."/>
            <person name="Mori K."/>
        </authorList>
    </citation>
    <scope>NUCLEOTIDE SEQUENCE [LARGE SCALE GENOMIC DNA]</scope>
    <source>
        <strain evidence="1 2">CGMCC 1.12926</strain>
    </source>
</reference>
<evidence type="ECO:0000313" key="2">
    <source>
        <dbReference type="Proteomes" id="UP001589734"/>
    </source>
</evidence>
<gene>
    <name evidence="1" type="ORF">ACFFLS_11795</name>
</gene>
<organism evidence="1 2">
    <name type="scientific">Flavobacterium procerum</name>
    <dbReference type="NCBI Taxonomy" id="1455569"/>
    <lineage>
        <taxon>Bacteria</taxon>
        <taxon>Pseudomonadati</taxon>
        <taxon>Bacteroidota</taxon>
        <taxon>Flavobacteriia</taxon>
        <taxon>Flavobacteriales</taxon>
        <taxon>Flavobacteriaceae</taxon>
        <taxon>Flavobacterium</taxon>
    </lineage>
</organism>
<accession>A0ABV6BSY5</accession>
<protein>
    <submittedName>
        <fullName evidence="1">Uncharacterized protein</fullName>
    </submittedName>
</protein>
<dbReference type="Proteomes" id="UP001589734">
    <property type="component" value="Unassembled WGS sequence"/>
</dbReference>
<sequence length="236" mass="27708">MKLAIERTLFGFNDGIDTINVLNDKFTPLSILLNRLLSEKYTGKKIKYLNLFFYETSEKLQKAYGKDYFLHYYGGQFTYKKVINYNYFLGLSFNGQKHFIWKEAYNMLQFAGDELKNYNLKESSEYAFNTGLQLNLNADFRMLETDITLFEEKYKASLWLNFTEENMEANFTLEKDNEILLNKLVHSGSNGMEFFLVMFKKIESKGNSIFIRATKDLSYLPLQINFAKKAGKVEFS</sequence>
<evidence type="ECO:0000313" key="1">
    <source>
        <dbReference type="EMBL" id="MFC0077726.1"/>
    </source>
</evidence>
<dbReference type="EMBL" id="JBHLYW010000009">
    <property type="protein sequence ID" value="MFC0077726.1"/>
    <property type="molecule type" value="Genomic_DNA"/>
</dbReference>
<dbReference type="RefSeq" id="WP_379686675.1">
    <property type="nucleotide sequence ID" value="NZ_JBHLYW010000009.1"/>
</dbReference>
<proteinExistence type="predicted"/>
<comment type="caution">
    <text evidence="1">The sequence shown here is derived from an EMBL/GenBank/DDBJ whole genome shotgun (WGS) entry which is preliminary data.</text>
</comment>
<name>A0ABV6BSY5_9FLAO</name>
<keyword evidence="2" id="KW-1185">Reference proteome</keyword>